<evidence type="ECO:0000259" key="5">
    <source>
        <dbReference type="Pfam" id="PF01485"/>
    </source>
</evidence>
<protein>
    <recommendedName>
        <fullName evidence="5">IBR domain-containing protein</fullName>
    </recommendedName>
</protein>
<evidence type="ECO:0000256" key="1">
    <source>
        <dbReference type="ARBA" id="ARBA00022723"/>
    </source>
</evidence>
<dbReference type="Proteomes" id="UP001187415">
    <property type="component" value="Unassembled WGS sequence"/>
</dbReference>
<evidence type="ECO:0000256" key="3">
    <source>
        <dbReference type="ARBA" id="ARBA00022786"/>
    </source>
</evidence>
<dbReference type="EMBL" id="JAUPFM010000001">
    <property type="protein sequence ID" value="KAK2863043.1"/>
    <property type="molecule type" value="Genomic_DNA"/>
</dbReference>
<dbReference type="AlphaFoldDB" id="A0AA88T6B6"/>
<dbReference type="Pfam" id="PF01485">
    <property type="entry name" value="IBR"/>
    <property type="match status" value="1"/>
</dbReference>
<dbReference type="InterPro" id="IPR002867">
    <property type="entry name" value="IBR_dom"/>
</dbReference>
<keyword evidence="7" id="KW-1185">Reference proteome</keyword>
<dbReference type="Gene3D" id="1.20.120.1750">
    <property type="match status" value="2"/>
</dbReference>
<dbReference type="SUPFAM" id="SSF57850">
    <property type="entry name" value="RING/U-box"/>
    <property type="match status" value="2"/>
</dbReference>
<organism evidence="6 7">
    <name type="scientific">Channa striata</name>
    <name type="common">Snakehead murrel</name>
    <name type="synonym">Ophicephalus striatus</name>
    <dbReference type="NCBI Taxonomy" id="64152"/>
    <lineage>
        <taxon>Eukaryota</taxon>
        <taxon>Metazoa</taxon>
        <taxon>Chordata</taxon>
        <taxon>Craniata</taxon>
        <taxon>Vertebrata</taxon>
        <taxon>Euteleostomi</taxon>
        <taxon>Actinopterygii</taxon>
        <taxon>Neopterygii</taxon>
        <taxon>Teleostei</taxon>
        <taxon>Neoteleostei</taxon>
        <taxon>Acanthomorphata</taxon>
        <taxon>Anabantaria</taxon>
        <taxon>Anabantiformes</taxon>
        <taxon>Channoidei</taxon>
        <taxon>Channidae</taxon>
        <taxon>Channa</taxon>
    </lineage>
</organism>
<reference evidence="6" key="1">
    <citation type="submission" date="2023-07" db="EMBL/GenBank/DDBJ databases">
        <title>Chromosome-level Genome Assembly of Striped Snakehead (Channa striata).</title>
        <authorList>
            <person name="Liu H."/>
        </authorList>
    </citation>
    <scope>NUCLEOTIDE SEQUENCE</scope>
    <source>
        <strain evidence="6">Gz</strain>
        <tissue evidence="6">Muscle</tissue>
    </source>
</reference>
<accession>A0AA88T6B6</accession>
<feature type="domain" description="IBR" evidence="5">
    <location>
        <begin position="197"/>
        <end position="239"/>
    </location>
</feature>
<comment type="caution">
    <text evidence="6">The sequence shown here is derived from an EMBL/GenBank/DDBJ whole genome shotgun (WGS) entry which is preliminary data.</text>
</comment>
<keyword evidence="2" id="KW-0863">Zinc-finger</keyword>
<evidence type="ECO:0000313" key="7">
    <source>
        <dbReference type="Proteomes" id="UP001187415"/>
    </source>
</evidence>
<evidence type="ECO:0000313" key="6">
    <source>
        <dbReference type="EMBL" id="KAK2863043.1"/>
    </source>
</evidence>
<dbReference type="GO" id="GO:0008270">
    <property type="term" value="F:zinc ion binding"/>
    <property type="evidence" value="ECO:0007669"/>
    <property type="project" value="UniProtKB-KW"/>
</dbReference>
<sequence>MASNMKVTQEKCYDPHDHSLKFVDRQDELDFYCEGFQSRRALMSCGHAVTPMSLTNWCRRLLGQGKSTFVCGQSGCNVEWPFAEVCKMALLTPEEKEYFEKTMASNANSRYFDTKSCPKCKSPVVRKNPSNLRVRCVLCPANKGHTYKFCWQCLKKWKAAFPRSDRCENYNCTNGSLRALKYCPDVIFKSVEGVTGCPSMRACPTCGLLLEHGNTGCKNVLCPRCAREFCFVCLKLTHKCLRTSDEYIECSSGVAPRQTSIPLWRKKQHKKKGSSLSSLLCFESAVAFFSEQICQF</sequence>
<evidence type="ECO:0000256" key="2">
    <source>
        <dbReference type="ARBA" id="ARBA00022771"/>
    </source>
</evidence>
<name>A0AA88T6B6_CHASR</name>
<evidence type="ECO:0000256" key="4">
    <source>
        <dbReference type="ARBA" id="ARBA00022833"/>
    </source>
</evidence>
<proteinExistence type="predicted"/>
<keyword evidence="1" id="KW-0479">Metal-binding</keyword>
<keyword evidence="3" id="KW-0833">Ubl conjugation pathway</keyword>
<gene>
    <name evidence="6" type="ORF">Q5P01_002576</name>
</gene>
<keyword evidence="4" id="KW-0862">Zinc</keyword>